<dbReference type="Pfam" id="PF26639">
    <property type="entry name" value="Het-6_barrel"/>
    <property type="match status" value="1"/>
</dbReference>
<dbReference type="InterPro" id="IPR010730">
    <property type="entry name" value="HET"/>
</dbReference>
<keyword evidence="3" id="KW-1185">Reference proteome</keyword>
<dbReference type="InterPro" id="IPR052895">
    <property type="entry name" value="HetReg/Transcr_Mod"/>
</dbReference>
<sequence length="638" mass="72233">MPGIFVHSGLQAPGSEIRLLELLPGTGKDKVQCRLSAFPISRLPPYQPLSYCWGSQTNPIEILVNGKSLFVTRNLYAALRRLRQPSVSRVMWVDAVCINQADNLEKSSQIQLMGEIYRRGDRTIIWLGEHDRKTGRAFAMLEAMVMYANTIPKEKPVRLHPDKWQFIGKTFNKKSAGGTQMGGFKANVYSPAYWTRRIRSGHARTSVFSRAWFKRVWIVQEIAMSQRAVVVCGKYSTHWESVETAYAVSELWNEWEDGQYLQTLTEIRAGIQAGGTRDDLGNVILKAARSQAALAVDRIYAVLGLAKSLPQGLEIAIDYEAAATTKFSETTRACILSSRNLQLVLDGRGRPADYDGRLPSWAWSPRLDPDQPAYQWQFHRAAATNCRFNAARRHDTEKPLTVRFSDDGRLLFARGIVFDEVVAVGPVFGDIKIGYAFQATWSRFTIGDYRWPRHYLRHLHTSEQIADLGRPGPYPGKPETRRQAWIGFLAGILMMSDGRADESKARDIMRTEVAFMKPYHILGRGPGELPWSRKPSPPPDPQMPRIRPRMLYSDQIKGPLLRYLAKRRVVRTSQGYIGLANRYTEAGDHLALVDGLCVPLVLRPALGSRWRILGESYVYGTMHGELWFGEKVQSLCFE</sequence>
<dbReference type="AlphaFoldDB" id="A0A167Y450"/>
<name>A0A167Y450_9HYPO</name>
<accession>A0A167Y450</accession>
<dbReference type="EMBL" id="AZHD01000003">
    <property type="protein sequence ID" value="OAA65809.1"/>
    <property type="molecule type" value="Genomic_DNA"/>
</dbReference>
<gene>
    <name evidence="2" type="ORF">SPI_02596</name>
</gene>
<dbReference type="OrthoDB" id="4870044at2759"/>
<comment type="caution">
    <text evidence="2">The sequence shown here is derived from an EMBL/GenBank/DDBJ whole genome shotgun (WGS) entry which is preliminary data.</text>
</comment>
<evidence type="ECO:0000313" key="2">
    <source>
        <dbReference type="EMBL" id="OAA65809.1"/>
    </source>
</evidence>
<dbReference type="PANTHER" id="PTHR24148:SF64">
    <property type="entry name" value="HETEROKARYON INCOMPATIBILITY DOMAIN-CONTAINING PROTEIN"/>
    <property type="match status" value="1"/>
</dbReference>
<dbReference type="PANTHER" id="PTHR24148">
    <property type="entry name" value="ANKYRIN REPEAT DOMAIN-CONTAINING PROTEIN 39 HOMOLOG-RELATED"/>
    <property type="match status" value="1"/>
</dbReference>
<dbReference type="Proteomes" id="UP000076874">
    <property type="component" value="Unassembled WGS sequence"/>
</dbReference>
<reference evidence="2 3" key="1">
    <citation type="journal article" date="2016" name="Genome Biol. Evol.">
        <title>Divergent and convergent evolution of fungal pathogenicity.</title>
        <authorList>
            <person name="Shang Y."/>
            <person name="Xiao G."/>
            <person name="Zheng P."/>
            <person name="Cen K."/>
            <person name="Zhan S."/>
            <person name="Wang C."/>
        </authorList>
    </citation>
    <scope>NUCLEOTIDE SEQUENCE [LARGE SCALE GENOMIC DNA]</scope>
    <source>
        <strain evidence="2 3">RCEF 264</strain>
    </source>
</reference>
<evidence type="ECO:0000259" key="1">
    <source>
        <dbReference type="Pfam" id="PF06985"/>
    </source>
</evidence>
<dbReference type="Pfam" id="PF06985">
    <property type="entry name" value="HET"/>
    <property type="match status" value="1"/>
</dbReference>
<feature type="domain" description="Heterokaryon incompatibility" evidence="1">
    <location>
        <begin position="46"/>
        <end position="221"/>
    </location>
</feature>
<proteinExistence type="predicted"/>
<evidence type="ECO:0000313" key="3">
    <source>
        <dbReference type="Proteomes" id="UP000076874"/>
    </source>
</evidence>
<protein>
    <submittedName>
        <fullName evidence="2">Heterokaryon incompatibility</fullName>
    </submittedName>
</protein>
<organism evidence="2 3">
    <name type="scientific">Niveomyces insectorum RCEF 264</name>
    <dbReference type="NCBI Taxonomy" id="1081102"/>
    <lineage>
        <taxon>Eukaryota</taxon>
        <taxon>Fungi</taxon>
        <taxon>Dikarya</taxon>
        <taxon>Ascomycota</taxon>
        <taxon>Pezizomycotina</taxon>
        <taxon>Sordariomycetes</taxon>
        <taxon>Hypocreomycetidae</taxon>
        <taxon>Hypocreales</taxon>
        <taxon>Cordycipitaceae</taxon>
        <taxon>Niveomyces</taxon>
    </lineage>
</organism>